<dbReference type="EMBL" id="CP002339">
    <property type="protein sequence ID" value="AEF03610.1"/>
    <property type="molecule type" value="Genomic_DNA"/>
</dbReference>
<dbReference type="InterPro" id="IPR023343">
    <property type="entry name" value="Penicillin_amidase_dom1"/>
</dbReference>
<accession>F5ZBF3</accession>
<dbReference type="CDD" id="cd03747">
    <property type="entry name" value="Ntn_PGA_like"/>
    <property type="match status" value="1"/>
</dbReference>
<keyword evidence="6" id="KW-0106">Calcium</keyword>
<dbReference type="InterPro" id="IPR002692">
    <property type="entry name" value="S45"/>
</dbReference>
<dbReference type="GO" id="GO:0046872">
    <property type="term" value="F:metal ion binding"/>
    <property type="evidence" value="ECO:0007669"/>
    <property type="project" value="UniProtKB-KW"/>
</dbReference>
<feature type="active site" description="Nucleophile" evidence="5">
    <location>
        <position position="306"/>
    </location>
</feature>
<dbReference type="OrthoDB" id="9760084at2"/>
<dbReference type="Gene3D" id="3.60.20.10">
    <property type="entry name" value="Glutamine Phosphoribosylpyrophosphate, subunit 1, domain 1"/>
    <property type="match status" value="1"/>
</dbReference>
<evidence type="ECO:0000256" key="5">
    <source>
        <dbReference type="PIRSR" id="PIRSR001227-1"/>
    </source>
</evidence>
<feature type="binding site" evidence="6">
    <location>
        <position position="186"/>
    </location>
    <ligand>
        <name>Ca(2+)</name>
        <dbReference type="ChEBI" id="CHEBI:29108"/>
    </ligand>
</feature>
<dbReference type="HOGENOM" id="CLU_011790_4_0_6"/>
<dbReference type="RefSeq" id="WP_013784545.1">
    <property type="nucleotide sequence ID" value="NC_015554.1"/>
</dbReference>
<comment type="subunit">
    <text evidence="4">Heterodimer of an alpha subunit and a beta subunit processed from the same precursor.</text>
</comment>
<dbReference type="Gene3D" id="2.30.120.10">
    <property type="match status" value="1"/>
</dbReference>
<feature type="region of interest" description="Disordered" evidence="7">
    <location>
        <begin position="242"/>
        <end position="284"/>
    </location>
</feature>
<feature type="binding site" evidence="6">
    <location>
        <position position="402"/>
    </location>
    <ligand>
        <name>Ca(2+)</name>
        <dbReference type="ChEBI" id="CHEBI:29108"/>
    </ligand>
</feature>
<dbReference type="PIRSF" id="PIRSF001227">
    <property type="entry name" value="Pen_acylase"/>
    <property type="match status" value="1"/>
</dbReference>
<dbReference type="eggNOG" id="COG2366">
    <property type="taxonomic scope" value="Bacteria"/>
</dbReference>
<dbReference type="GO" id="GO:0017000">
    <property type="term" value="P:antibiotic biosynthetic process"/>
    <property type="evidence" value="ECO:0007669"/>
    <property type="project" value="InterPro"/>
</dbReference>
<evidence type="ECO:0000256" key="7">
    <source>
        <dbReference type="SAM" id="MobiDB-lite"/>
    </source>
</evidence>
<proteinExistence type="inferred from homology"/>
<dbReference type="InterPro" id="IPR029055">
    <property type="entry name" value="Ntn_hydrolases_N"/>
</dbReference>
<dbReference type="Pfam" id="PF01804">
    <property type="entry name" value="Penicil_amidase"/>
    <property type="match status" value="1"/>
</dbReference>
<dbReference type="InterPro" id="IPR014395">
    <property type="entry name" value="Pen/GL7ACA/AHL_acylase"/>
</dbReference>
<evidence type="ECO:0000256" key="2">
    <source>
        <dbReference type="ARBA" id="ARBA00022801"/>
    </source>
</evidence>
<evidence type="ECO:0000256" key="1">
    <source>
        <dbReference type="ARBA" id="ARBA00006586"/>
    </source>
</evidence>
<keyword evidence="3" id="KW-0865">Zymogen</keyword>
<evidence type="ECO:0000256" key="6">
    <source>
        <dbReference type="PIRSR" id="PIRSR001227-2"/>
    </source>
</evidence>
<dbReference type="PANTHER" id="PTHR34218">
    <property type="entry name" value="PEPTIDASE S45 PENICILLIN AMIDASE"/>
    <property type="match status" value="1"/>
</dbReference>
<keyword evidence="6" id="KW-0479">Metal-binding</keyword>
<sequence length="841" mass="91691">MLNWIKWLVLGAIALVVLALGGVYMALHLSLPTLDGNHTTSRITAPATLARDNMGHAVINAQDKFDAAYALGFAHGQDRFFQMDLQRRSASGRLSEWVGDVALEIDKNARFHQFSKRAVKVFDSLPLTQKQLLVSYSHGVNAALDEYTVPPFEYIAAGLTLSPWQPTDSILVAYSMYLDLQGGQIEIDLARTALKETYGTPLYNFITQPSRYQAALDGSELALYHADVPPYPVLPEPVLPEPVLPEPLVPEPALTEPASPDSTPSESSPSEQAPKHSDGIDDSAPPITAKIALQSYNAEELPDIGSNNWAVTGNLTATGSGLLANDMHLGLRVPIIWYRTQLNYKDTPRAPVSEGYDSLAVSGINSSVANVSVTGVSLPGLPGVIVGTNNKVAWGFTNANLDNLDWIALADDTPTHMVDEVIVSKEVSHTYTLALSEYGPVKLVNGKRYALNWVAHHPFAVNLAIVDMGTANTVDDAIAVGKEIAIPTQNMVIVDDAGSAAWLPGGAVMNREQASFTAVDESTVAPIAPSRTTNLPVVKNPSSNRIWTANARVISANDIARLGDGGYALGARGQQIRDRLFEKDTFNENDFYAIQLDNHAQFLLPWQQLLSGLLLNDNIEFKADLAYLRKWGECACEDSVGYTLVKHFRKEVVSQLFGKILSSIDDQGVQSRSLLRGIEPAVWQLIHTQPDSWLPEGTESFDDLLVDAYRRAKHTLLDEHSPIEANMEDLRWGSVNALTVKHPFAAQIPFVGHKLNMDTVEGFGDTYMPAVQSSTFGASERFFVSPGHLDDAILTLPGAQSGHPLSPFFKAGFSDYATQAATPLLPSELIHLRQWYPKDEG</sequence>
<feature type="binding site" evidence="6">
    <location>
        <position position="405"/>
    </location>
    <ligand>
        <name>Ca(2+)</name>
        <dbReference type="ChEBI" id="CHEBI:29108"/>
    </ligand>
</feature>
<name>F5ZBF3_ALTNA</name>
<dbReference type="PANTHER" id="PTHR34218:SF4">
    <property type="entry name" value="ACYL-HOMOSERINE LACTONE ACYLASE QUIP"/>
    <property type="match status" value="1"/>
</dbReference>
<gene>
    <name evidence="8" type="ordered locus">ambt_10430</name>
</gene>
<evidence type="ECO:0000313" key="9">
    <source>
        <dbReference type="Proteomes" id="UP000000683"/>
    </source>
</evidence>
<evidence type="ECO:0000313" key="8">
    <source>
        <dbReference type="EMBL" id="AEF03610.1"/>
    </source>
</evidence>
<dbReference type="GO" id="GO:0016811">
    <property type="term" value="F:hydrolase activity, acting on carbon-nitrogen (but not peptide) bonds, in linear amides"/>
    <property type="evidence" value="ECO:0007669"/>
    <property type="project" value="InterPro"/>
</dbReference>
<dbReference type="Proteomes" id="UP000000683">
    <property type="component" value="Chromosome"/>
</dbReference>
<organism evidence="8 9">
    <name type="scientific">Alteromonas naphthalenivorans</name>
    <dbReference type="NCBI Taxonomy" id="715451"/>
    <lineage>
        <taxon>Bacteria</taxon>
        <taxon>Pseudomonadati</taxon>
        <taxon>Pseudomonadota</taxon>
        <taxon>Gammaproteobacteria</taxon>
        <taxon>Alteromonadales</taxon>
        <taxon>Alteromonadaceae</taxon>
        <taxon>Alteromonas/Salinimonas group</taxon>
        <taxon>Alteromonas</taxon>
    </lineage>
</organism>
<dbReference type="Gene3D" id="1.10.439.10">
    <property type="entry name" value="Penicillin Amidohydrolase, domain 1"/>
    <property type="match status" value="1"/>
</dbReference>
<evidence type="ECO:0000256" key="3">
    <source>
        <dbReference type="ARBA" id="ARBA00023145"/>
    </source>
</evidence>
<protein>
    <submittedName>
        <fullName evidence="8">Hydrolase</fullName>
    </submittedName>
</protein>
<reference evidence="8 9" key="1">
    <citation type="journal article" date="2011" name="J. Bacteriol.">
        <title>Complete genome sequence of the polycyclic aromatic hydrocarbon-degrading bacterium Alteromonas sp. strain SN2.</title>
        <authorList>
            <person name="Jin H.M."/>
            <person name="Jeong H."/>
            <person name="Moon E.J."/>
            <person name="Math R.K."/>
            <person name="Lee K."/>
            <person name="Kim H.J."/>
            <person name="Jeon C.O."/>
            <person name="Oh T.K."/>
            <person name="Kim J.F."/>
        </authorList>
    </citation>
    <scope>NUCLEOTIDE SEQUENCE [LARGE SCALE GENOMIC DNA]</scope>
    <source>
        <strain evidence="9">JCM 17741 / KACC 18427 / KCTC 11700BP / SN2</strain>
    </source>
</reference>
<dbReference type="MEROPS" id="S45.003"/>
<dbReference type="SUPFAM" id="SSF56235">
    <property type="entry name" value="N-terminal nucleophile aminohydrolases (Ntn hydrolases)"/>
    <property type="match status" value="1"/>
</dbReference>
<dbReference type="InterPro" id="IPR043147">
    <property type="entry name" value="Penicillin_amidase_A-knob"/>
</dbReference>
<keyword evidence="2 8" id="KW-0378">Hydrolase</keyword>
<keyword evidence="9" id="KW-1185">Reference proteome</keyword>
<comment type="cofactor">
    <cofactor evidence="6">
        <name>Ca(2+)</name>
        <dbReference type="ChEBI" id="CHEBI:29108"/>
    </cofactor>
    <text evidence="6">Binds 1 Ca(2+) ion per dimer.</text>
</comment>
<comment type="similarity">
    <text evidence="1">Belongs to the peptidase S45 family.</text>
</comment>
<feature type="compositionally biased region" description="Low complexity" evidence="7">
    <location>
        <begin position="251"/>
        <end position="272"/>
    </location>
</feature>
<dbReference type="AlphaFoldDB" id="F5ZBF3"/>
<dbReference type="KEGG" id="alt:ambt_10430"/>
<evidence type="ECO:0000256" key="4">
    <source>
        <dbReference type="ARBA" id="ARBA00038735"/>
    </source>
</evidence>
<dbReference type="InterPro" id="IPR043146">
    <property type="entry name" value="Penicillin_amidase_N_B-knob"/>
</dbReference>
<dbReference type="Gene3D" id="1.10.1400.10">
    <property type="match status" value="1"/>
</dbReference>